<keyword evidence="10" id="KW-1185">Reference proteome</keyword>
<dbReference type="InterPro" id="IPR015500">
    <property type="entry name" value="Peptidase_S8_subtilisin-rel"/>
</dbReference>
<dbReference type="PRINTS" id="PR00723">
    <property type="entry name" value="SUBTILISIN"/>
</dbReference>
<dbReference type="PROSITE" id="PS00136">
    <property type="entry name" value="SUBTILASE_ASP"/>
    <property type="match status" value="1"/>
</dbReference>
<comment type="similarity">
    <text evidence="1 6 7">Belongs to the peptidase S8 family.</text>
</comment>
<evidence type="ECO:0000256" key="2">
    <source>
        <dbReference type="ARBA" id="ARBA00022670"/>
    </source>
</evidence>
<dbReference type="SUPFAM" id="SSF52743">
    <property type="entry name" value="Subtilisin-like"/>
    <property type="match status" value="1"/>
</dbReference>
<evidence type="ECO:0000259" key="8">
    <source>
        <dbReference type="Pfam" id="PF00082"/>
    </source>
</evidence>
<gene>
    <name evidence="9" type="ORF">C1645_880404</name>
</gene>
<keyword evidence="2 6" id="KW-0645">Protease</keyword>
<feature type="domain" description="Peptidase S8/S53" evidence="8">
    <location>
        <begin position="164"/>
        <end position="557"/>
    </location>
</feature>
<dbReference type="InterPro" id="IPR023828">
    <property type="entry name" value="Peptidase_S8_Ser-AS"/>
</dbReference>
<dbReference type="STRING" id="658196.A0A397SFW1"/>
<feature type="active site" description="Charge relay system" evidence="5 6">
    <location>
        <position position="519"/>
    </location>
</feature>
<dbReference type="Gene3D" id="3.40.50.200">
    <property type="entry name" value="Peptidase S8/S53 domain"/>
    <property type="match status" value="2"/>
</dbReference>
<dbReference type="OrthoDB" id="10256524at2759"/>
<organism evidence="9 10">
    <name type="scientific">Glomus cerebriforme</name>
    <dbReference type="NCBI Taxonomy" id="658196"/>
    <lineage>
        <taxon>Eukaryota</taxon>
        <taxon>Fungi</taxon>
        <taxon>Fungi incertae sedis</taxon>
        <taxon>Mucoromycota</taxon>
        <taxon>Glomeromycotina</taxon>
        <taxon>Glomeromycetes</taxon>
        <taxon>Glomerales</taxon>
        <taxon>Glomeraceae</taxon>
        <taxon>Glomus</taxon>
    </lineage>
</organism>
<evidence type="ECO:0000313" key="9">
    <source>
        <dbReference type="EMBL" id="RIA83586.1"/>
    </source>
</evidence>
<comment type="caution">
    <text evidence="9">The sequence shown here is derived from an EMBL/GenBank/DDBJ whole genome shotgun (WGS) entry which is preliminary data.</text>
</comment>
<dbReference type="InterPro" id="IPR034187">
    <property type="entry name" value="Peptidases_S8_5"/>
</dbReference>
<keyword evidence="3 6" id="KW-0378">Hydrolase</keyword>
<dbReference type="Proteomes" id="UP000265703">
    <property type="component" value="Unassembled WGS sequence"/>
</dbReference>
<feature type="active site" description="Charge relay system" evidence="5 6">
    <location>
        <position position="173"/>
    </location>
</feature>
<dbReference type="GO" id="GO:0005615">
    <property type="term" value="C:extracellular space"/>
    <property type="evidence" value="ECO:0007669"/>
    <property type="project" value="TreeGrafter"/>
</dbReference>
<dbReference type="PANTHER" id="PTHR43806">
    <property type="entry name" value="PEPTIDASE S8"/>
    <property type="match status" value="1"/>
</dbReference>
<name>A0A397SFW1_9GLOM</name>
<evidence type="ECO:0000256" key="3">
    <source>
        <dbReference type="ARBA" id="ARBA00022801"/>
    </source>
</evidence>
<evidence type="ECO:0000256" key="1">
    <source>
        <dbReference type="ARBA" id="ARBA00011073"/>
    </source>
</evidence>
<dbReference type="PROSITE" id="PS00138">
    <property type="entry name" value="SUBTILASE_SER"/>
    <property type="match status" value="1"/>
</dbReference>
<dbReference type="InterPro" id="IPR000209">
    <property type="entry name" value="Peptidase_S8/S53_dom"/>
</dbReference>
<protein>
    <submittedName>
        <fullName evidence="9">Peptidase S8/S53 domain-containing protein</fullName>
    </submittedName>
</protein>
<feature type="active site" description="Charge relay system" evidence="5 6">
    <location>
        <position position="213"/>
    </location>
</feature>
<accession>A0A397SFW1</accession>
<evidence type="ECO:0000256" key="5">
    <source>
        <dbReference type="PIRSR" id="PIRSR615500-1"/>
    </source>
</evidence>
<dbReference type="GO" id="GO:0006508">
    <property type="term" value="P:proteolysis"/>
    <property type="evidence" value="ECO:0007669"/>
    <property type="project" value="UniProtKB-KW"/>
</dbReference>
<evidence type="ECO:0000256" key="6">
    <source>
        <dbReference type="PROSITE-ProRule" id="PRU01240"/>
    </source>
</evidence>
<evidence type="ECO:0000256" key="7">
    <source>
        <dbReference type="RuleBase" id="RU003355"/>
    </source>
</evidence>
<dbReference type="InterPro" id="IPR050131">
    <property type="entry name" value="Peptidase_S8_subtilisin-like"/>
</dbReference>
<dbReference type="PANTHER" id="PTHR43806:SF66">
    <property type="entry name" value="SERIN ENDOPEPTIDASE"/>
    <property type="match status" value="1"/>
</dbReference>
<dbReference type="Pfam" id="PF00082">
    <property type="entry name" value="Peptidase_S8"/>
    <property type="match status" value="1"/>
</dbReference>
<dbReference type="InterPro" id="IPR023827">
    <property type="entry name" value="Peptidase_S8_Asp-AS"/>
</dbReference>
<sequence length="826" mass="92842">MKIKKHLAIYLTFFLLLLNNWTYAFINKRSSHTLANTYYVKLSLSPFTSSFDHIETQHSNFHKELKNRGIDAKIGHTFKRYANGITIETDERHLKRIAEIEHVESIEPVRLYKRFKPKPVKIDKQKLIKRTNSGEILVAPNNDINSVHEITGVKKVHEKLGLTGKGVKVGIIDSGIDYRHPALGGCYGPGCRVAYGYNFLNETNDPFDDCDGHGTHVAAIIGGLDLETGFEGVAPNVIFGAYKMLSCENNSAADAYNEGNSDFRTDEITYMRAFEKAVDDGMEIINISAGGPGTARSPASLMMDELAKHKGIIFTASSGNNGDDDGILTNLNPAVTKNAISVGSFDTNKFLSFKAFDTSNPNFVLDYLNKDAVALPYKKAKAKVIKCNVNDYKESENKIPIIDTRDTTSLACLKLLKEPLKAIIILREIDPVIPGAIITSKQGDILIKYLEEHPNLELDFSDKYGYMKEHPYAVTPSSFSSWGLSEEFDIKPDICAPGGIIFSAYPINKSPYQLLSGTSMASPYMAGVAALYIEVFGKQESFEQLRTAFMNYAIPLKDRNKLLSSVLHQGSGFVNFYDTLKATSFVYPPKINLNDTVHFNKYHTLNIYNIGRKEMKYKLSHLPAPSVNGHNKTLVRNYYQLEYLTNNYANEHWFYSGWLKVTPLDKKMPVMSVPYAGLADDARRLPIFQTPEFPQLVNITTNKNKVATFTFNNTELKTSDESTISIVDLRLATPTNAIFTEVLNYNYKVLGVIKTFYNFPAQKLTSLKIEWDGLIYNPNDKNDKGIIAPNGEYFLRIKALKLFGDVNNENDYEVWISPKFRVKNST</sequence>
<reference evidence="9 10" key="1">
    <citation type="submission" date="2018-06" db="EMBL/GenBank/DDBJ databases">
        <title>Comparative genomics reveals the genomic features of Rhizophagus irregularis, R. cerebriforme, R. diaphanum and Gigaspora rosea, and their symbiotic lifestyle signature.</title>
        <authorList>
            <person name="Morin E."/>
            <person name="San Clemente H."/>
            <person name="Chen E.C.H."/>
            <person name="De La Providencia I."/>
            <person name="Hainaut M."/>
            <person name="Kuo A."/>
            <person name="Kohler A."/>
            <person name="Murat C."/>
            <person name="Tang N."/>
            <person name="Roy S."/>
            <person name="Loubradou J."/>
            <person name="Henrissat B."/>
            <person name="Grigoriev I.V."/>
            <person name="Corradi N."/>
            <person name="Roux C."/>
            <person name="Martin F.M."/>
        </authorList>
    </citation>
    <scope>NUCLEOTIDE SEQUENCE [LARGE SCALE GENOMIC DNA]</scope>
    <source>
        <strain evidence="9 10">DAOM 227022</strain>
    </source>
</reference>
<evidence type="ECO:0000313" key="10">
    <source>
        <dbReference type="Proteomes" id="UP000265703"/>
    </source>
</evidence>
<dbReference type="EMBL" id="QKYT01000559">
    <property type="protein sequence ID" value="RIA83586.1"/>
    <property type="molecule type" value="Genomic_DNA"/>
</dbReference>
<dbReference type="InterPro" id="IPR036852">
    <property type="entry name" value="Peptidase_S8/S53_dom_sf"/>
</dbReference>
<dbReference type="InterPro" id="IPR037045">
    <property type="entry name" value="S8pro/Inhibitor_I9_sf"/>
</dbReference>
<dbReference type="PROSITE" id="PS51892">
    <property type="entry name" value="SUBTILASE"/>
    <property type="match status" value="1"/>
</dbReference>
<keyword evidence="4 6" id="KW-0720">Serine protease</keyword>
<dbReference type="GO" id="GO:0004252">
    <property type="term" value="F:serine-type endopeptidase activity"/>
    <property type="evidence" value="ECO:0007669"/>
    <property type="project" value="UniProtKB-UniRule"/>
</dbReference>
<dbReference type="Gene3D" id="3.30.70.80">
    <property type="entry name" value="Peptidase S8 propeptide/proteinase inhibitor I9"/>
    <property type="match status" value="1"/>
</dbReference>
<proteinExistence type="inferred from homology"/>
<evidence type="ECO:0000256" key="4">
    <source>
        <dbReference type="ARBA" id="ARBA00022825"/>
    </source>
</evidence>
<dbReference type="CDD" id="cd07489">
    <property type="entry name" value="Peptidases_S8_5"/>
    <property type="match status" value="1"/>
</dbReference>
<dbReference type="AlphaFoldDB" id="A0A397SFW1"/>